<evidence type="ECO:0000256" key="6">
    <source>
        <dbReference type="ARBA" id="ARBA00023139"/>
    </source>
</evidence>
<dbReference type="InterPro" id="IPR000524">
    <property type="entry name" value="Tscrpt_reg_HTH_GntR"/>
</dbReference>
<keyword evidence="4" id="KW-0238">DNA-binding</keyword>
<dbReference type="Pfam" id="PF00392">
    <property type="entry name" value="GntR"/>
    <property type="match status" value="1"/>
</dbReference>
<keyword evidence="7" id="KW-0804">Transcription</keyword>
<dbReference type="SMART" id="SM00345">
    <property type="entry name" value="HTH_GNTR"/>
    <property type="match status" value="1"/>
</dbReference>
<comment type="caution">
    <text evidence="10">The sequence shown here is derived from an EMBL/GenBank/DDBJ whole genome shotgun (WGS) entry which is preliminary data.</text>
</comment>
<name>A0ABU1NP00_9BACL</name>
<dbReference type="Gene3D" id="3.40.190.10">
    <property type="entry name" value="Periplasmic binding protein-like II"/>
    <property type="match status" value="1"/>
</dbReference>
<keyword evidence="11" id="KW-1185">Reference proteome</keyword>
<evidence type="ECO:0000313" key="11">
    <source>
        <dbReference type="Proteomes" id="UP001267290"/>
    </source>
</evidence>
<dbReference type="PANTHER" id="PTHR43649:SF33">
    <property type="entry name" value="POLYGALACTURONAN_RHAMNOGALACTURONAN-BINDING PROTEIN YTCQ"/>
    <property type="match status" value="1"/>
</dbReference>
<dbReference type="EMBL" id="JAVDSB010000001">
    <property type="protein sequence ID" value="MDR6549133.1"/>
    <property type="molecule type" value="Genomic_DNA"/>
</dbReference>
<feature type="domain" description="HTH gntR-type" evidence="9">
    <location>
        <begin position="6"/>
        <end position="74"/>
    </location>
</feature>
<sequence>MKRDSQFRYSQLANILREQILSGYLRPGQYLMSEHELCKHYDMSRTSVRKSLEQLLKDNFIVKKAGQGTIVSPDLVIPATQRKTLRIVAISPSHFADIAMPIIIDRFQQSHPNVDVKLLSLPAHDFWASIRKSSEMGLQPDIILVSDRQIMETEGEAETFYDLREPLKDYLPAMYPRLVTAFRRDDTMIAAPVTFSTVYLAYNPNLFDTYNVAHPGPHWTQEDFIHAAQKLTVDTDGDGIVDQYGLSLHSSSNRWPVLALQNGFNFKGTSQKEPLMATLTFIHDLLYRLRIATLTSQYHATSEAFIHEKAGMVLTTSIELAGWRNENLGFEPQVAPLPFGNVKATLLLANAFMVPAACNELELAGQFLQTAFNPDVQDLIGRTSQFLSVLKSINEKLWDADILQSLHIVNDAIVNSYFQHEVFADWSNLEEMEAEMGLYWAGLESASSVAEAILNKILA</sequence>
<reference evidence="10 11" key="1">
    <citation type="submission" date="2023-07" db="EMBL/GenBank/DDBJ databases">
        <title>Sorghum-associated microbial communities from plants grown in Nebraska, USA.</title>
        <authorList>
            <person name="Schachtman D."/>
        </authorList>
    </citation>
    <scope>NUCLEOTIDE SEQUENCE [LARGE SCALE GENOMIC DNA]</scope>
    <source>
        <strain evidence="10 11">CC258</strain>
    </source>
</reference>
<protein>
    <submittedName>
        <fullName evidence="10">Multiple sugar transport system substrate-binding protein</fullName>
    </submittedName>
</protein>
<accession>A0ABU1NP00</accession>
<dbReference type="SUPFAM" id="SSF53850">
    <property type="entry name" value="Periplasmic binding protein-like II"/>
    <property type="match status" value="1"/>
</dbReference>
<dbReference type="Proteomes" id="UP001267290">
    <property type="component" value="Unassembled WGS sequence"/>
</dbReference>
<dbReference type="Gene3D" id="1.10.10.10">
    <property type="entry name" value="Winged helix-like DNA-binding domain superfamily/Winged helix DNA-binding domain"/>
    <property type="match status" value="1"/>
</dbReference>
<evidence type="ECO:0000256" key="4">
    <source>
        <dbReference type="ARBA" id="ARBA00023125"/>
    </source>
</evidence>
<dbReference type="PROSITE" id="PS50949">
    <property type="entry name" value="HTH_GNTR"/>
    <property type="match status" value="1"/>
</dbReference>
<keyword evidence="10" id="KW-0813">Transport</keyword>
<dbReference type="InterPro" id="IPR050490">
    <property type="entry name" value="Bact_solute-bd_prot1"/>
</dbReference>
<evidence type="ECO:0000256" key="5">
    <source>
        <dbReference type="ARBA" id="ARBA00023136"/>
    </source>
</evidence>
<keyword evidence="2" id="KW-0732">Signal</keyword>
<dbReference type="InterPro" id="IPR036390">
    <property type="entry name" value="WH_DNA-bd_sf"/>
</dbReference>
<dbReference type="RefSeq" id="WP_310222862.1">
    <property type="nucleotide sequence ID" value="NZ_JAVDSB010000001.1"/>
</dbReference>
<keyword evidence="5" id="KW-0472">Membrane</keyword>
<evidence type="ECO:0000256" key="8">
    <source>
        <dbReference type="ARBA" id="ARBA00023288"/>
    </source>
</evidence>
<dbReference type="InterPro" id="IPR036388">
    <property type="entry name" value="WH-like_DNA-bd_sf"/>
</dbReference>
<evidence type="ECO:0000256" key="3">
    <source>
        <dbReference type="ARBA" id="ARBA00023015"/>
    </source>
</evidence>
<dbReference type="SUPFAM" id="SSF46785">
    <property type="entry name" value="Winged helix' DNA-binding domain"/>
    <property type="match status" value="1"/>
</dbReference>
<evidence type="ECO:0000256" key="7">
    <source>
        <dbReference type="ARBA" id="ARBA00023163"/>
    </source>
</evidence>
<organism evidence="10 11">
    <name type="scientific">Paenibacillus qinlingensis</name>
    <dbReference type="NCBI Taxonomy" id="1837343"/>
    <lineage>
        <taxon>Bacteria</taxon>
        <taxon>Bacillati</taxon>
        <taxon>Bacillota</taxon>
        <taxon>Bacilli</taxon>
        <taxon>Bacillales</taxon>
        <taxon>Paenibacillaceae</taxon>
        <taxon>Paenibacillus</taxon>
    </lineage>
</organism>
<evidence type="ECO:0000259" key="9">
    <source>
        <dbReference type="PROSITE" id="PS50949"/>
    </source>
</evidence>
<dbReference type="PANTHER" id="PTHR43649">
    <property type="entry name" value="ARABINOSE-BINDING PROTEIN-RELATED"/>
    <property type="match status" value="1"/>
</dbReference>
<keyword evidence="6" id="KW-0564">Palmitate</keyword>
<proteinExistence type="predicted"/>
<evidence type="ECO:0000256" key="1">
    <source>
        <dbReference type="ARBA" id="ARBA00022475"/>
    </source>
</evidence>
<evidence type="ECO:0000256" key="2">
    <source>
        <dbReference type="ARBA" id="ARBA00022729"/>
    </source>
</evidence>
<dbReference type="CDD" id="cd07377">
    <property type="entry name" value="WHTH_GntR"/>
    <property type="match status" value="1"/>
</dbReference>
<keyword evidence="3" id="KW-0805">Transcription regulation</keyword>
<evidence type="ECO:0000313" key="10">
    <source>
        <dbReference type="EMBL" id="MDR6549133.1"/>
    </source>
</evidence>
<dbReference type="Pfam" id="PF01547">
    <property type="entry name" value="SBP_bac_1"/>
    <property type="match status" value="1"/>
</dbReference>
<keyword evidence="1" id="KW-1003">Cell membrane</keyword>
<keyword evidence="10" id="KW-0762">Sugar transport</keyword>
<gene>
    <name evidence="10" type="ORF">J2736_000316</name>
</gene>
<dbReference type="InterPro" id="IPR006059">
    <property type="entry name" value="SBP"/>
</dbReference>
<keyword evidence="8" id="KW-0449">Lipoprotein</keyword>